<keyword evidence="4 5" id="KW-0804">Transcription</keyword>
<dbReference type="Pfam" id="PF07417">
    <property type="entry name" value="Crl"/>
    <property type="match status" value="1"/>
</dbReference>
<dbReference type="InterPro" id="IPR038208">
    <property type="entry name" value="Tscrpt_reg_Crl_sf"/>
</dbReference>
<keyword evidence="3 5" id="KW-0010">Activator</keyword>
<organism evidence="6 7">
    <name type="scientific">Motilimonas pumila</name>
    <dbReference type="NCBI Taxonomy" id="2303987"/>
    <lineage>
        <taxon>Bacteria</taxon>
        <taxon>Pseudomonadati</taxon>
        <taxon>Pseudomonadota</taxon>
        <taxon>Gammaproteobacteria</taxon>
        <taxon>Alteromonadales</taxon>
        <taxon>Alteromonadales genera incertae sedis</taxon>
        <taxon>Motilimonas</taxon>
    </lineage>
</organism>
<dbReference type="InterPro" id="IPR009986">
    <property type="entry name" value="Tscrpt_reg_Crl"/>
</dbReference>
<dbReference type="GO" id="GO:0005737">
    <property type="term" value="C:cytoplasm"/>
    <property type="evidence" value="ECO:0007669"/>
    <property type="project" value="UniProtKB-SubCell"/>
</dbReference>
<reference evidence="6 7" key="1">
    <citation type="submission" date="2018-09" db="EMBL/GenBank/DDBJ databases">
        <authorList>
            <person name="Wang F."/>
        </authorList>
    </citation>
    <scope>NUCLEOTIDE SEQUENCE [LARGE SCALE GENOMIC DNA]</scope>
    <source>
        <strain evidence="6 7">PLHSC7-2</strain>
    </source>
</reference>
<evidence type="ECO:0000313" key="7">
    <source>
        <dbReference type="Proteomes" id="UP000283255"/>
    </source>
</evidence>
<name>A0A418YJT3_9GAMM</name>
<dbReference type="EMBL" id="QZCH01000001">
    <property type="protein sequence ID" value="RJG51242.1"/>
    <property type="molecule type" value="Genomic_DNA"/>
</dbReference>
<dbReference type="Gene3D" id="3.30.310.230">
    <property type="entry name" value="Sigma factor-binding protein Crl monomer"/>
    <property type="match status" value="1"/>
</dbReference>
<comment type="function">
    <text evidence="5">Binds to the sigma-S subunit of RNA polymerase, activating expression of sigma-S-regulated genes. Stimulates RNA polymerase holoenzyme formation and may bind to several other sigma factors, such as sigma-70 and sigma-32.</text>
</comment>
<protein>
    <recommendedName>
        <fullName evidence="5">Sigma factor-binding protein Crl</fullName>
    </recommendedName>
</protein>
<dbReference type="HAMAP" id="MF_01178">
    <property type="entry name" value="Crl"/>
    <property type="match status" value="1"/>
</dbReference>
<comment type="similarity">
    <text evidence="5">Belongs to the Crl family.</text>
</comment>
<reference evidence="6 7" key="2">
    <citation type="submission" date="2019-01" db="EMBL/GenBank/DDBJ databases">
        <title>Motilimonas pumilus sp. nov., isolated from the gut of sea cucumber (Apostichopus japonicus).</title>
        <authorList>
            <person name="Wang F.-Q."/>
            <person name="Ren L.-H."/>
            <person name="Lin Y.-W."/>
            <person name="Sun G.-H."/>
            <person name="Du Z.-J."/>
            <person name="Zhao J.-X."/>
            <person name="Liu X.-J."/>
            <person name="Liu L.-J."/>
        </authorList>
    </citation>
    <scope>NUCLEOTIDE SEQUENCE [LARGE SCALE GENOMIC DNA]</scope>
    <source>
        <strain evidence="6 7">PLHSC7-2</strain>
    </source>
</reference>
<dbReference type="Proteomes" id="UP000283255">
    <property type="component" value="Unassembled WGS sequence"/>
</dbReference>
<accession>A0A418YJT3</accession>
<keyword evidence="2 5" id="KW-0805">Transcription regulation</keyword>
<sequence length="140" mass="16459">MSWRRDHMSESVFPPRGRLRKKFTDIGPYFRIDQSNDEQFFFDCLAVCASTKAEPEQREFYGWWLMLTKTEDGFHYHYQYGFYNQAGEWEVKAIPKKHQAETTRSLHVFYEKITGLVESTFELKVSPAANLDSELVLSAA</sequence>
<feature type="region of interest" description="Essential for activity" evidence="5">
    <location>
        <begin position="106"/>
        <end position="129"/>
    </location>
</feature>
<comment type="caution">
    <text evidence="6">The sequence shown here is derived from an EMBL/GenBank/DDBJ whole genome shotgun (WGS) entry which is preliminary data.</text>
</comment>
<gene>
    <name evidence="5" type="primary">crl</name>
    <name evidence="6" type="ORF">D1Z90_00465</name>
</gene>
<evidence type="ECO:0000256" key="4">
    <source>
        <dbReference type="ARBA" id="ARBA00023163"/>
    </source>
</evidence>
<evidence type="ECO:0000256" key="3">
    <source>
        <dbReference type="ARBA" id="ARBA00023159"/>
    </source>
</evidence>
<evidence type="ECO:0000313" key="6">
    <source>
        <dbReference type="EMBL" id="RJG51242.1"/>
    </source>
</evidence>
<keyword evidence="1 5" id="KW-0963">Cytoplasm</keyword>
<comment type="subcellular location">
    <subcellularLocation>
        <location evidence="5">Cytoplasm</location>
    </subcellularLocation>
</comment>
<evidence type="ECO:0000256" key="2">
    <source>
        <dbReference type="ARBA" id="ARBA00023015"/>
    </source>
</evidence>
<dbReference type="GO" id="GO:0045893">
    <property type="term" value="P:positive regulation of DNA-templated transcription"/>
    <property type="evidence" value="ECO:0007669"/>
    <property type="project" value="UniProtKB-UniRule"/>
</dbReference>
<evidence type="ECO:0000256" key="1">
    <source>
        <dbReference type="ARBA" id="ARBA00022490"/>
    </source>
</evidence>
<proteinExistence type="inferred from homology"/>
<dbReference type="NCBIfam" id="NF008217">
    <property type="entry name" value="PRK10984.1"/>
    <property type="match status" value="1"/>
</dbReference>
<keyword evidence="7" id="KW-1185">Reference proteome</keyword>
<evidence type="ECO:0000256" key="5">
    <source>
        <dbReference type="HAMAP-Rule" id="MF_01178"/>
    </source>
</evidence>
<dbReference type="AlphaFoldDB" id="A0A418YJT3"/>